<organism evidence="1">
    <name type="scientific">marine sediment metagenome</name>
    <dbReference type="NCBI Taxonomy" id="412755"/>
    <lineage>
        <taxon>unclassified sequences</taxon>
        <taxon>metagenomes</taxon>
        <taxon>ecological metagenomes</taxon>
    </lineage>
</organism>
<accession>X0TZ58</accession>
<dbReference type="AlphaFoldDB" id="X0TZ58"/>
<sequence length="43" mass="4755">MTLDDLAGLIVQQKITDDDTQRIATRVCEYVWQQNASGCIGQG</sequence>
<protein>
    <submittedName>
        <fullName evidence="1">Uncharacterized protein</fullName>
    </submittedName>
</protein>
<gene>
    <name evidence="1" type="ORF">S01H1_21131</name>
</gene>
<dbReference type="EMBL" id="BARS01011666">
    <property type="protein sequence ID" value="GAF92416.1"/>
    <property type="molecule type" value="Genomic_DNA"/>
</dbReference>
<proteinExistence type="predicted"/>
<comment type="caution">
    <text evidence="1">The sequence shown here is derived from an EMBL/GenBank/DDBJ whole genome shotgun (WGS) entry which is preliminary data.</text>
</comment>
<evidence type="ECO:0000313" key="1">
    <source>
        <dbReference type="EMBL" id="GAF92416.1"/>
    </source>
</evidence>
<reference evidence="1" key="1">
    <citation type="journal article" date="2014" name="Front. Microbiol.">
        <title>High frequency of phylogenetically diverse reductive dehalogenase-homologous genes in deep subseafloor sedimentary metagenomes.</title>
        <authorList>
            <person name="Kawai M."/>
            <person name="Futagami T."/>
            <person name="Toyoda A."/>
            <person name="Takaki Y."/>
            <person name="Nishi S."/>
            <person name="Hori S."/>
            <person name="Arai W."/>
            <person name="Tsubouchi T."/>
            <person name="Morono Y."/>
            <person name="Uchiyama I."/>
            <person name="Ito T."/>
            <person name="Fujiyama A."/>
            <person name="Inagaki F."/>
            <person name="Takami H."/>
        </authorList>
    </citation>
    <scope>NUCLEOTIDE SEQUENCE</scope>
    <source>
        <strain evidence="1">Expedition CK06-06</strain>
    </source>
</reference>
<name>X0TZ58_9ZZZZ</name>